<sequence length="53" mass="6388">MTWNQPTTDTVFDRFSVRDTAIVQRFYCLQCVVDRTPVHSRTKITMTCYRSRR</sequence>
<accession>A0A0C9Z8F8</accession>
<dbReference type="EMBL" id="KN833707">
    <property type="protein sequence ID" value="KIK25581.1"/>
    <property type="molecule type" value="Genomic_DNA"/>
</dbReference>
<protein>
    <submittedName>
        <fullName evidence="1">Uncharacterized protein</fullName>
    </submittedName>
</protein>
<evidence type="ECO:0000313" key="1">
    <source>
        <dbReference type="EMBL" id="KIK25581.1"/>
    </source>
</evidence>
<reference evidence="1 2" key="1">
    <citation type="submission" date="2014-04" db="EMBL/GenBank/DDBJ databases">
        <authorList>
            <consortium name="DOE Joint Genome Institute"/>
            <person name="Kuo A."/>
            <person name="Kohler A."/>
            <person name="Costa M.D."/>
            <person name="Nagy L.G."/>
            <person name="Floudas D."/>
            <person name="Copeland A."/>
            <person name="Barry K.W."/>
            <person name="Cichocki N."/>
            <person name="Veneault-Fourrey C."/>
            <person name="LaButti K."/>
            <person name="Lindquist E.A."/>
            <person name="Lipzen A."/>
            <person name="Lundell T."/>
            <person name="Morin E."/>
            <person name="Murat C."/>
            <person name="Sun H."/>
            <person name="Tunlid A."/>
            <person name="Henrissat B."/>
            <person name="Grigoriev I.V."/>
            <person name="Hibbett D.S."/>
            <person name="Martin F."/>
            <person name="Nordberg H.P."/>
            <person name="Cantor M.N."/>
            <person name="Hua S.X."/>
        </authorList>
    </citation>
    <scope>NUCLEOTIDE SEQUENCE [LARGE SCALE GENOMIC DNA]</scope>
    <source>
        <strain evidence="1 2">441</strain>
    </source>
</reference>
<organism evidence="1 2">
    <name type="scientific">Pisolithus microcarpus 441</name>
    <dbReference type="NCBI Taxonomy" id="765257"/>
    <lineage>
        <taxon>Eukaryota</taxon>
        <taxon>Fungi</taxon>
        <taxon>Dikarya</taxon>
        <taxon>Basidiomycota</taxon>
        <taxon>Agaricomycotina</taxon>
        <taxon>Agaricomycetes</taxon>
        <taxon>Agaricomycetidae</taxon>
        <taxon>Boletales</taxon>
        <taxon>Sclerodermatineae</taxon>
        <taxon>Pisolithaceae</taxon>
        <taxon>Pisolithus</taxon>
    </lineage>
</organism>
<dbReference type="HOGENOM" id="CLU_3069587_0_0_1"/>
<gene>
    <name evidence="1" type="ORF">PISMIDRAFT_677227</name>
</gene>
<name>A0A0C9Z8F8_9AGAM</name>
<reference evidence="2" key="2">
    <citation type="submission" date="2015-01" db="EMBL/GenBank/DDBJ databases">
        <title>Evolutionary Origins and Diversification of the Mycorrhizal Mutualists.</title>
        <authorList>
            <consortium name="DOE Joint Genome Institute"/>
            <consortium name="Mycorrhizal Genomics Consortium"/>
            <person name="Kohler A."/>
            <person name="Kuo A."/>
            <person name="Nagy L.G."/>
            <person name="Floudas D."/>
            <person name="Copeland A."/>
            <person name="Barry K.W."/>
            <person name="Cichocki N."/>
            <person name="Veneault-Fourrey C."/>
            <person name="LaButti K."/>
            <person name="Lindquist E.A."/>
            <person name="Lipzen A."/>
            <person name="Lundell T."/>
            <person name="Morin E."/>
            <person name="Murat C."/>
            <person name="Riley R."/>
            <person name="Ohm R."/>
            <person name="Sun H."/>
            <person name="Tunlid A."/>
            <person name="Henrissat B."/>
            <person name="Grigoriev I.V."/>
            <person name="Hibbett D.S."/>
            <person name="Martin F."/>
        </authorList>
    </citation>
    <scope>NUCLEOTIDE SEQUENCE [LARGE SCALE GENOMIC DNA]</scope>
    <source>
        <strain evidence="2">441</strain>
    </source>
</reference>
<keyword evidence="2" id="KW-1185">Reference proteome</keyword>
<dbReference type="AlphaFoldDB" id="A0A0C9Z8F8"/>
<dbReference type="Proteomes" id="UP000054018">
    <property type="component" value="Unassembled WGS sequence"/>
</dbReference>
<proteinExistence type="predicted"/>
<evidence type="ECO:0000313" key="2">
    <source>
        <dbReference type="Proteomes" id="UP000054018"/>
    </source>
</evidence>